<dbReference type="EMBL" id="WVTA01000001">
    <property type="protein sequence ID" value="KAK3217529.1"/>
    <property type="molecule type" value="Genomic_DNA"/>
</dbReference>
<dbReference type="SUPFAM" id="SSF81383">
    <property type="entry name" value="F-box domain"/>
    <property type="match status" value="1"/>
</dbReference>
<feature type="domain" description="F-box" evidence="1">
    <location>
        <begin position="1"/>
        <end position="44"/>
    </location>
</feature>
<evidence type="ECO:0000313" key="2">
    <source>
        <dbReference type="EMBL" id="KAK3217529.1"/>
    </source>
</evidence>
<reference evidence="2 3" key="1">
    <citation type="submission" date="2021-02" db="EMBL/GenBank/DDBJ databases">
        <title>Genome assembly of Pseudopithomyces chartarum.</title>
        <authorList>
            <person name="Jauregui R."/>
            <person name="Singh J."/>
            <person name="Voisey C."/>
        </authorList>
    </citation>
    <scope>NUCLEOTIDE SEQUENCE [LARGE SCALE GENOMIC DNA]</scope>
    <source>
        <strain evidence="2 3">AGR01</strain>
    </source>
</reference>
<evidence type="ECO:0000259" key="1">
    <source>
        <dbReference type="PROSITE" id="PS50181"/>
    </source>
</evidence>
<dbReference type="InterPro" id="IPR001810">
    <property type="entry name" value="F-box_dom"/>
</dbReference>
<dbReference type="Gene3D" id="1.20.1280.50">
    <property type="match status" value="1"/>
</dbReference>
<comment type="caution">
    <text evidence="2">The sequence shown here is derived from an EMBL/GenBank/DDBJ whole genome shotgun (WGS) entry which is preliminary data.</text>
</comment>
<dbReference type="InterPro" id="IPR036047">
    <property type="entry name" value="F-box-like_dom_sf"/>
</dbReference>
<name>A0AAN6M9Y0_9PLEO</name>
<keyword evidence="3" id="KW-1185">Reference proteome</keyword>
<accession>A0AAN6M9Y0</accession>
<evidence type="ECO:0000313" key="3">
    <source>
        <dbReference type="Proteomes" id="UP001280581"/>
    </source>
</evidence>
<dbReference type="PROSITE" id="PS50181">
    <property type="entry name" value="FBOX"/>
    <property type="match status" value="1"/>
</dbReference>
<dbReference type="CDD" id="cd09917">
    <property type="entry name" value="F-box_SF"/>
    <property type="match status" value="1"/>
</dbReference>
<organism evidence="2 3">
    <name type="scientific">Pseudopithomyces chartarum</name>
    <dbReference type="NCBI Taxonomy" id="1892770"/>
    <lineage>
        <taxon>Eukaryota</taxon>
        <taxon>Fungi</taxon>
        <taxon>Dikarya</taxon>
        <taxon>Ascomycota</taxon>
        <taxon>Pezizomycotina</taxon>
        <taxon>Dothideomycetes</taxon>
        <taxon>Pleosporomycetidae</taxon>
        <taxon>Pleosporales</taxon>
        <taxon>Massarineae</taxon>
        <taxon>Didymosphaeriaceae</taxon>
        <taxon>Pseudopithomyces</taxon>
    </lineage>
</organism>
<dbReference type="Pfam" id="PF00646">
    <property type="entry name" value="F-box"/>
    <property type="match status" value="1"/>
</dbReference>
<sequence length="147" mass="17208">MHLPYELLEACLLQLPAQDLLLCQRVCRRFKDLVTSSKPIRRNLFLEPAHHNGSLENWTLLQFNPFLARQLAGSFNIRVIGVHRGKEGVKMVAHMRYEKEALLDDDWADILLREEASWRSMLALRRQQMKTPGTQLSIRPQFLPLEY</sequence>
<dbReference type="SMART" id="SM00256">
    <property type="entry name" value="FBOX"/>
    <property type="match status" value="1"/>
</dbReference>
<gene>
    <name evidence="2" type="ORF">GRF29_1g3322850</name>
</gene>
<dbReference type="Proteomes" id="UP001280581">
    <property type="component" value="Unassembled WGS sequence"/>
</dbReference>
<proteinExistence type="predicted"/>
<protein>
    <recommendedName>
        <fullName evidence="1">F-box domain-containing protein</fullName>
    </recommendedName>
</protein>
<dbReference type="AlphaFoldDB" id="A0AAN6M9Y0"/>